<protein>
    <submittedName>
        <fullName evidence="2">8080_t:CDS:1</fullName>
    </submittedName>
</protein>
<dbReference type="GO" id="GO:0046983">
    <property type="term" value="F:protein dimerization activity"/>
    <property type="evidence" value="ECO:0007669"/>
    <property type="project" value="InterPro"/>
</dbReference>
<evidence type="ECO:0000313" key="3">
    <source>
        <dbReference type="Proteomes" id="UP000789405"/>
    </source>
</evidence>
<dbReference type="Proteomes" id="UP000789405">
    <property type="component" value="Unassembled WGS sequence"/>
</dbReference>
<dbReference type="SUPFAM" id="SSF47459">
    <property type="entry name" value="HLH, helix-loop-helix DNA-binding domain"/>
    <property type="match status" value="1"/>
</dbReference>
<keyword evidence="3" id="KW-1185">Reference proteome</keyword>
<feature type="non-terminal residue" evidence="2">
    <location>
        <position position="1"/>
    </location>
</feature>
<organism evidence="2 3">
    <name type="scientific">Dentiscutata erythropus</name>
    <dbReference type="NCBI Taxonomy" id="1348616"/>
    <lineage>
        <taxon>Eukaryota</taxon>
        <taxon>Fungi</taxon>
        <taxon>Fungi incertae sedis</taxon>
        <taxon>Mucoromycota</taxon>
        <taxon>Glomeromycotina</taxon>
        <taxon>Glomeromycetes</taxon>
        <taxon>Diversisporales</taxon>
        <taxon>Gigasporaceae</taxon>
        <taxon>Dentiscutata</taxon>
    </lineage>
</organism>
<name>A0A9N9JZG8_9GLOM</name>
<dbReference type="AlphaFoldDB" id="A0A9N9JZG8"/>
<feature type="non-terminal residue" evidence="2">
    <location>
        <position position="74"/>
    </location>
</feature>
<feature type="domain" description="BHLH" evidence="1">
    <location>
        <begin position="1"/>
        <end position="51"/>
    </location>
</feature>
<evidence type="ECO:0000259" key="1">
    <source>
        <dbReference type="PROSITE" id="PS50888"/>
    </source>
</evidence>
<dbReference type="Gene3D" id="4.10.280.10">
    <property type="entry name" value="Helix-loop-helix DNA-binding domain"/>
    <property type="match status" value="1"/>
</dbReference>
<reference evidence="2" key="1">
    <citation type="submission" date="2021-06" db="EMBL/GenBank/DDBJ databases">
        <authorList>
            <person name="Kallberg Y."/>
            <person name="Tangrot J."/>
            <person name="Rosling A."/>
        </authorList>
    </citation>
    <scope>NUCLEOTIDE SEQUENCE</scope>
    <source>
        <strain evidence="2">MA453B</strain>
    </source>
</reference>
<dbReference type="Pfam" id="PF00010">
    <property type="entry name" value="HLH"/>
    <property type="match status" value="1"/>
</dbReference>
<evidence type="ECO:0000313" key="2">
    <source>
        <dbReference type="EMBL" id="CAG8804745.1"/>
    </source>
</evidence>
<dbReference type="InterPro" id="IPR011598">
    <property type="entry name" value="bHLH_dom"/>
</dbReference>
<dbReference type="InterPro" id="IPR036638">
    <property type="entry name" value="HLH_DNA-bd_sf"/>
</dbReference>
<dbReference type="EMBL" id="CAJVPY010039303">
    <property type="protein sequence ID" value="CAG8804745.1"/>
    <property type="molecule type" value="Genomic_DNA"/>
</dbReference>
<dbReference type="PROSITE" id="PS50888">
    <property type="entry name" value="BHLH"/>
    <property type="match status" value="1"/>
</dbReference>
<gene>
    <name evidence="2" type="ORF">DERYTH_LOCUS24161</name>
</gene>
<dbReference type="OrthoDB" id="10455858at2759"/>
<comment type="caution">
    <text evidence="2">The sequence shown here is derived from an EMBL/GenBank/DDBJ whole genome shotgun (WGS) entry which is preliminary data.</text>
</comment>
<sequence length="74" mass="8804">KQKRAEAERKSNLKIRNGFNVLYKVLPHHLARNKMSKADLLQKAAVHLKNQTHRESFHINEIYRLTKELDQKKT</sequence>
<proteinExistence type="predicted"/>
<accession>A0A9N9JZG8</accession>